<reference evidence="3" key="1">
    <citation type="journal article" date="2019" name="Sci. Rep.">
        <title>Draft genome of Tanacetum cinerariifolium, the natural source of mosquito coil.</title>
        <authorList>
            <person name="Yamashiro T."/>
            <person name="Shiraishi A."/>
            <person name="Satake H."/>
            <person name="Nakayama K."/>
        </authorList>
    </citation>
    <scope>NUCLEOTIDE SEQUENCE</scope>
</reference>
<dbReference type="Pfam" id="PF07727">
    <property type="entry name" value="RVT_2"/>
    <property type="match status" value="1"/>
</dbReference>
<organism evidence="3">
    <name type="scientific">Tanacetum cinerariifolium</name>
    <name type="common">Dalmatian daisy</name>
    <name type="synonym">Chrysanthemum cinerariifolium</name>
    <dbReference type="NCBI Taxonomy" id="118510"/>
    <lineage>
        <taxon>Eukaryota</taxon>
        <taxon>Viridiplantae</taxon>
        <taxon>Streptophyta</taxon>
        <taxon>Embryophyta</taxon>
        <taxon>Tracheophyta</taxon>
        <taxon>Spermatophyta</taxon>
        <taxon>Magnoliopsida</taxon>
        <taxon>eudicotyledons</taxon>
        <taxon>Gunneridae</taxon>
        <taxon>Pentapetalae</taxon>
        <taxon>asterids</taxon>
        <taxon>campanulids</taxon>
        <taxon>Asterales</taxon>
        <taxon>Asteraceae</taxon>
        <taxon>Asteroideae</taxon>
        <taxon>Anthemideae</taxon>
        <taxon>Anthemidinae</taxon>
        <taxon>Tanacetum</taxon>
    </lineage>
</organism>
<evidence type="ECO:0000256" key="1">
    <source>
        <dbReference type="SAM" id="MobiDB-lite"/>
    </source>
</evidence>
<feature type="compositionally biased region" description="Polar residues" evidence="1">
    <location>
        <begin position="680"/>
        <end position="694"/>
    </location>
</feature>
<comment type="caution">
    <text evidence="3">The sequence shown here is derived from an EMBL/GenBank/DDBJ whole genome shotgun (WGS) entry which is preliminary data.</text>
</comment>
<feature type="compositionally biased region" description="Basic and acidic residues" evidence="1">
    <location>
        <begin position="731"/>
        <end position="749"/>
    </location>
</feature>
<protein>
    <submittedName>
        <fullName evidence="3">Retrovirus-related Pol polyprotein from transposon TNT 1-94</fullName>
    </submittedName>
</protein>
<feature type="region of interest" description="Disordered" evidence="1">
    <location>
        <begin position="731"/>
        <end position="761"/>
    </location>
</feature>
<feature type="domain" description="Reverse transcriptase Ty1/copia-type" evidence="2">
    <location>
        <begin position="286"/>
        <end position="413"/>
    </location>
</feature>
<feature type="region of interest" description="Disordered" evidence="1">
    <location>
        <begin position="989"/>
        <end position="1011"/>
    </location>
</feature>
<dbReference type="AlphaFoldDB" id="A0A6L2MBW4"/>
<dbReference type="InterPro" id="IPR013103">
    <property type="entry name" value="RVT_2"/>
</dbReference>
<evidence type="ECO:0000259" key="2">
    <source>
        <dbReference type="Pfam" id="PF07727"/>
    </source>
</evidence>
<accession>A0A6L2MBW4</accession>
<gene>
    <name evidence="3" type="ORF">Tci_042715</name>
</gene>
<dbReference type="EMBL" id="BKCJ010006172">
    <property type="protein sequence ID" value="GEU70737.1"/>
    <property type="molecule type" value="Genomic_DNA"/>
</dbReference>
<sequence length="1092" mass="125737">MKLYIKGKKYGRMMLDLLDNGLLFYPTIKENDVTQPKKYSELTEVEHLQDDCDVQATNIILHCLPPDVYSFINHQEVAKDIRDRVKLLMKGIELSYQERECKLMTMPQVQVNTKFLNALPSEWSKFVTDVKLAKSLYTTNYDQLYAYLSQHERHANEARIMRESYLDPLHWKPDLSYLYVFGALCYPTNDSEDLGKLKPKAAIGIFKNIQGVCGSLDEAITSSDDQDMVKLVIGFDNLGQQVKILGPSGELEGIPTLPDGRDTTKTVETYIIEAMQEELNEFEHIEVWELVPHPDHVTIIILIWIYKVKLDKLGGVLKNKASLVARGYRQEEGIDFKESFASVAQLKAIRIFIAFTTHMNMILYQMDMKIEFLNYLLREEFYVNQQDGFVDPENPSHVYKLKKPLYGLRKAPRDCPRGIFLNQSKYALEIIKKYGMKTCNPVDTSMVEKSKLDEDPQGKFVDSTNYRRMISSLMYLTFSRPDLVFVVCICAQYQARPTKKHLHVVKRIFRYLRGTINMSLWYSKNSCIALTAYAYVDHAGCQDTNRSTSGNMQLLRDRLVSWLSKKQKSTAISSIKGEYFIEVSDDESTITFLIDLDFAFQIDYRMEKLRRHEIMPYPRLKFVRISEDFHGLPIPETMLTNEIKQSESYHMFIKYFTGSIPLKKSRDELVVANTMQVIKTSKRQPNTRGSSEGTGSLPGVSDESIVVFSASHKGTGDKLRVPDEAQGTYAEKEVDWIYSDKDEEKKEDNDAKDDDNDDVKEETKFVEEKVDYRIHVHNDVDKEMKDTETVETRKDKGEMTVAAESNVEKIAKEEGNDEIVGNKVAIDDHAKESTEFPLITSSLSVSSGFVHIQSPLVLNVLVLVIPETLVLPPIPKIPTETQVSPALPPPLLRVTELEKEIFKPEQVDHSAKSSCFHKISSFISYECLSWHKSRIFTTKELYDALTWSIKLDEHNSKSGCNPNKVLKKRDHRDDFKMKTLLLDQTRVRSLREEEPKSQSHLRRQPPPRKPLENTIQVVDDALEEPWFNDLLSVEKDPLTFDRLLATPIDFSKFAMNRLKIDKLTIVHLVGPLYKLLKGTYKSIIKIEYNMEE</sequence>
<evidence type="ECO:0000313" key="3">
    <source>
        <dbReference type="EMBL" id="GEU70737.1"/>
    </source>
</evidence>
<proteinExistence type="predicted"/>
<dbReference type="PANTHER" id="PTHR11439:SF509">
    <property type="entry name" value="RNA-DIRECTED DNA POLYMERASE"/>
    <property type="match status" value="1"/>
</dbReference>
<feature type="region of interest" description="Disordered" evidence="1">
    <location>
        <begin position="680"/>
        <end position="700"/>
    </location>
</feature>
<name>A0A6L2MBW4_TANCI</name>
<feature type="compositionally biased region" description="Acidic residues" evidence="1">
    <location>
        <begin position="750"/>
        <end position="760"/>
    </location>
</feature>
<dbReference type="PANTHER" id="PTHR11439">
    <property type="entry name" value="GAG-POL-RELATED RETROTRANSPOSON"/>
    <property type="match status" value="1"/>
</dbReference>